<accession>A0A8H4SUC6</accession>
<evidence type="ECO:0000256" key="4">
    <source>
        <dbReference type="ARBA" id="ARBA00022825"/>
    </source>
</evidence>
<evidence type="ECO:0000259" key="6">
    <source>
        <dbReference type="Pfam" id="PF00082"/>
    </source>
</evidence>
<dbReference type="InterPro" id="IPR050131">
    <property type="entry name" value="Peptidase_S8_subtilisin-like"/>
</dbReference>
<dbReference type="PRINTS" id="PR00723">
    <property type="entry name" value="SUBTILISIN"/>
</dbReference>
<keyword evidence="2 5" id="KW-0645">Protease</keyword>
<dbReference type="InterPro" id="IPR023827">
    <property type="entry name" value="Peptidase_S8_Asp-AS"/>
</dbReference>
<dbReference type="CDD" id="cd04077">
    <property type="entry name" value="Peptidases_S8_PCSK9_ProteinaseK_like"/>
    <property type="match status" value="1"/>
</dbReference>
<evidence type="ECO:0000313" key="7">
    <source>
        <dbReference type="EMBL" id="KAF4946011.1"/>
    </source>
</evidence>
<dbReference type="PANTHER" id="PTHR43806:SF11">
    <property type="entry name" value="CEREVISIN-RELATED"/>
    <property type="match status" value="1"/>
</dbReference>
<proteinExistence type="inferred from homology"/>
<feature type="active site" description="Charge relay system" evidence="5">
    <location>
        <position position="116"/>
    </location>
</feature>
<dbReference type="Gene3D" id="3.40.50.200">
    <property type="entry name" value="Peptidase S8/S53 domain"/>
    <property type="match status" value="1"/>
</dbReference>
<keyword evidence="3 5" id="KW-0378">Hydrolase</keyword>
<dbReference type="Proteomes" id="UP000604273">
    <property type="component" value="Unassembled WGS sequence"/>
</dbReference>
<dbReference type="InterPro" id="IPR015500">
    <property type="entry name" value="Peptidase_S8_subtilisin-rel"/>
</dbReference>
<feature type="active site" description="Charge relay system" evidence="5">
    <location>
        <position position="305"/>
    </location>
</feature>
<dbReference type="InterPro" id="IPR034193">
    <property type="entry name" value="PCSK9_ProteinaseK-like"/>
</dbReference>
<dbReference type="GO" id="GO:0006508">
    <property type="term" value="P:proteolysis"/>
    <property type="evidence" value="ECO:0007669"/>
    <property type="project" value="UniProtKB-KW"/>
</dbReference>
<dbReference type="FunFam" id="3.40.50.200:FF:000007">
    <property type="entry name" value="Subtilisin-like serine protease"/>
    <property type="match status" value="1"/>
</dbReference>
<dbReference type="AlphaFoldDB" id="A0A8H4SUC6"/>
<dbReference type="Pfam" id="PF00082">
    <property type="entry name" value="Peptidase_S8"/>
    <property type="match status" value="1"/>
</dbReference>
<evidence type="ECO:0000256" key="5">
    <source>
        <dbReference type="PROSITE-ProRule" id="PRU01240"/>
    </source>
</evidence>
<keyword evidence="8" id="KW-1185">Reference proteome</keyword>
<dbReference type="PROSITE" id="PS00136">
    <property type="entry name" value="SUBTILASE_ASP"/>
    <property type="match status" value="1"/>
</dbReference>
<name>A0A8H4SUC6_9HYPO</name>
<protein>
    <recommendedName>
        <fullName evidence="6">Peptidase S8/S53 domain-containing protein</fullName>
    </recommendedName>
</protein>
<organism evidence="7 8">
    <name type="scientific">Fusarium gaditjirri</name>
    <dbReference type="NCBI Taxonomy" id="282569"/>
    <lineage>
        <taxon>Eukaryota</taxon>
        <taxon>Fungi</taxon>
        <taxon>Dikarya</taxon>
        <taxon>Ascomycota</taxon>
        <taxon>Pezizomycotina</taxon>
        <taxon>Sordariomycetes</taxon>
        <taxon>Hypocreomycetidae</taxon>
        <taxon>Hypocreales</taxon>
        <taxon>Nectriaceae</taxon>
        <taxon>Fusarium</taxon>
        <taxon>Fusarium nisikadoi species complex</taxon>
    </lineage>
</organism>
<evidence type="ECO:0000256" key="2">
    <source>
        <dbReference type="ARBA" id="ARBA00022670"/>
    </source>
</evidence>
<feature type="active site" description="Charge relay system" evidence="5">
    <location>
        <position position="148"/>
    </location>
</feature>
<sequence length="367" mass="39166">MPILRADISRPKLYVIQQFTAPCDIEKQRIQDGRHALYSSTTKSSPQVSTEIPCATQQPDTSEAIADSREVTRQLNLQHNAPWNLARISRGHAGNDSSTYCYDATAGSGAYVYLVDSGIKVSHPEFSGRAFHGVNFALWDPVDDECSHGTHMAGIIGGKTYGVAKNCTIISVKVVDKDGHGGLSRLGEGIQWATNDAVAKGIADRSVMTITVGCPYEASINYVVEKATDAGITVVVPAGNWARPASLASPASVKTAITVAASDRDDRCTPWSNYGPCVDIFAPGVDIASASHEVDDEPRVANGTSPAAAHVAGLAAYFISSENLRGSKAVKERILGASVNGIITNERESSNRLAYNDSRVPWKKYAL</sequence>
<reference evidence="7" key="1">
    <citation type="journal article" date="2020" name="BMC Genomics">
        <title>Correction to: Identification and distribution of gene clusters required for synthesis of sphingolipid metabolism inhibitors in diverse species of the filamentous fungus Fusarium.</title>
        <authorList>
            <person name="Kim H.S."/>
            <person name="Lohmar J.M."/>
            <person name="Busman M."/>
            <person name="Brown D.W."/>
            <person name="Naumann T.A."/>
            <person name="Divon H.H."/>
            <person name="Lysoe E."/>
            <person name="Uhlig S."/>
            <person name="Proctor R.H."/>
        </authorList>
    </citation>
    <scope>NUCLEOTIDE SEQUENCE</scope>
    <source>
        <strain evidence="7">NRRL 45417</strain>
    </source>
</reference>
<gene>
    <name evidence="7" type="ORF">FGADI_11515</name>
</gene>
<reference evidence="7" key="2">
    <citation type="submission" date="2020-05" db="EMBL/GenBank/DDBJ databases">
        <authorList>
            <person name="Kim H.-S."/>
            <person name="Proctor R.H."/>
            <person name="Brown D.W."/>
        </authorList>
    </citation>
    <scope>NUCLEOTIDE SEQUENCE</scope>
    <source>
        <strain evidence="7">NRRL 45417</strain>
    </source>
</reference>
<comment type="similarity">
    <text evidence="1 5">Belongs to the peptidase S8 family.</text>
</comment>
<dbReference type="InterPro" id="IPR000209">
    <property type="entry name" value="Peptidase_S8/S53_dom"/>
</dbReference>
<dbReference type="GO" id="GO:0004252">
    <property type="term" value="F:serine-type endopeptidase activity"/>
    <property type="evidence" value="ECO:0007669"/>
    <property type="project" value="UniProtKB-UniRule"/>
</dbReference>
<evidence type="ECO:0000313" key="8">
    <source>
        <dbReference type="Proteomes" id="UP000604273"/>
    </source>
</evidence>
<dbReference type="PANTHER" id="PTHR43806">
    <property type="entry name" value="PEPTIDASE S8"/>
    <property type="match status" value="1"/>
</dbReference>
<dbReference type="SUPFAM" id="SSF52743">
    <property type="entry name" value="Subtilisin-like"/>
    <property type="match status" value="1"/>
</dbReference>
<evidence type="ECO:0000256" key="3">
    <source>
        <dbReference type="ARBA" id="ARBA00022801"/>
    </source>
</evidence>
<comment type="caution">
    <text evidence="7">The sequence shown here is derived from an EMBL/GenBank/DDBJ whole genome shotgun (WGS) entry which is preliminary data.</text>
</comment>
<dbReference type="EMBL" id="JABFAI010000342">
    <property type="protein sequence ID" value="KAF4946011.1"/>
    <property type="molecule type" value="Genomic_DNA"/>
</dbReference>
<feature type="domain" description="Peptidase S8/S53" evidence="6">
    <location>
        <begin position="107"/>
        <end position="335"/>
    </location>
</feature>
<keyword evidence="4 5" id="KW-0720">Serine protease</keyword>
<dbReference type="OrthoDB" id="206201at2759"/>
<evidence type="ECO:0000256" key="1">
    <source>
        <dbReference type="ARBA" id="ARBA00011073"/>
    </source>
</evidence>
<dbReference type="PROSITE" id="PS51892">
    <property type="entry name" value="SUBTILASE"/>
    <property type="match status" value="1"/>
</dbReference>
<dbReference type="InterPro" id="IPR036852">
    <property type="entry name" value="Peptidase_S8/S53_dom_sf"/>
</dbReference>